<dbReference type="InterPro" id="IPR047196">
    <property type="entry name" value="YidC_ALB_C"/>
</dbReference>
<comment type="subunit">
    <text evidence="13">Interacts with the Sec translocase complex via SecD. Specifically interacts with transmembrane segments of nascent integral membrane proteins during membrane integration.</text>
</comment>
<feature type="domain" description="Membrane insertase YidC N-terminal" evidence="15">
    <location>
        <begin position="70"/>
        <end position="350"/>
    </location>
</feature>
<dbReference type="NCBIfam" id="TIGR03593">
    <property type="entry name" value="yidC_nterm"/>
    <property type="match status" value="1"/>
</dbReference>
<evidence type="ECO:0000256" key="12">
    <source>
        <dbReference type="ARBA" id="ARBA00033342"/>
    </source>
</evidence>
<dbReference type="InterPro" id="IPR001708">
    <property type="entry name" value="YidC/ALB3/OXA1/COX18"/>
</dbReference>
<dbReference type="Pfam" id="PF02096">
    <property type="entry name" value="60KD_IMP"/>
    <property type="match status" value="1"/>
</dbReference>
<dbReference type="GO" id="GO:0032977">
    <property type="term" value="F:membrane insertase activity"/>
    <property type="evidence" value="ECO:0007669"/>
    <property type="project" value="InterPro"/>
</dbReference>
<feature type="domain" description="Membrane insertase YidC/Oxa/ALB C-terminal" evidence="14">
    <location>
        <begin position="362"/>
        <end position="556"/>
    </location>
</feature>
<evidence type="ECO:0000256" key="3">
    <source>
        <dbReference type="ARBA" id="ARBA00015325"/>
    </source>
</evidence>
<dbReference type="PANTHER" id="PTHR12428">
    <property type="entry name" value="OXA1"/>
    <property type="match status" value="1"/>
</dbReference>
<keyword evidence="5 13" id="KW-1003">Cell membrane</keyword>
<dbReference type="PRINTS" id="PR01900">
    <property type="entry name" value="YIDCPROTEIN"/>
</dbReference>
<evidence type="ECO:0000256" key="9">
    <source>
        <dbReference type="ARBA" id="ARBA00023136"/>
    </source>
</evidence>
<dbReference type="HAMAP" id="MF_01810">
    <property type="entry name" value="YidC_type1"/>
    <property type="match status" value="1"/>
</dbReference>
<reference evidence="16 17" key="1">
    <citation type="journal article" date="2021" name="Microb. Ecol.">
        <title>Candidatus Mesenet longicola: Novel Endosymbionts of Brontispa longissima that Induce Cytoplasmic Incompatibility.</title>
        <authorList>
            <person name="Takano S."/>
            <person name="Gotoh Y."/>
            <person name="Hayashi T."/>
        </authorList>
    </citation>
    <scope>NUCLEOTIDE SEQUENCE [LARGE SCALE GENOMIC DNA]</scope>
    <source>
        <strain evidence="16">L5</strain>
    </source>
</reference>
<dbReference type="GO" id="GO:0005886">
    <property type="term" value="C:plasma membrane"/>
    <property type="evidence" value="ECO:0007669"/>
    <property type="project" value="UniProtKB-SubCell"/>
</dbReference>
<dbReference type="InterPro" id="IPR019998">
    <property type="entry name" value="Membr_insert_YidC"/>
</dbReference>
<dbReference type="CDD" id="cd20070">
    <property type="entry name" value="5TM_YidC_Alb3"/>
    <property type="match status" value="1"/>
</dbReference>
<evidence type="ECO:0000313" key="16">
    <source>
        <dbReference type="EMBL" id="GHM59950.1"/>
    </source>
</evidence>
<keyword evidence="4 13" id="KW-0813">Transport</keyword>
<keyword evidence="17" id="KW-1185">Reference proteome</keyword>
<dbReference type="NCBIfam" id="TIGR03592">
    <property type="entry name" value="yidC_oxa1_cterm"/>
    <property type="match status" value="1"/>
</dbReference>
<evidence type="ECO:0000256" key="5">
    <source>
        <dbReference type="ARBA" id="ARBA00022475"/>
    </source>
</evidence>
<comment type="subcellular location">
    <subcellularLocation>
        <location evidence="1">Cell inner membrane</location>
        <topology evidence="1">Multi-pass membrane protein</topology>
    </subcellularLocation>
    <subcellularLocation>
        <location evidence="13">Cell membrane</location>
        <topology evidence="13">Multi-pass membrane protein</topology>
    </subcellularLocation>
</comment>
<comment type="function">
    <text evidence="13">Required for the insertion and/or proper folding and/or complex formation of integral membrane proteins into the membrane. Involved in integration of membrane proteins that insert both dependently and independently of the Sec translocase complex, as well as at least some lipoproteins. Aids folding of multispanning membrane proteins.</text>
</comment>
<dbReference type="Proteomes" id="UP000637906">
    <property type="component" value="Unassembled WGS sequence"/>
</dbReference>
<organism evidence="16 17">
    <name type="scientific">Candidatus Mesenet longicola</name>
    <dbReference type="NCBI Taxonomy" id="1892558"/>
    <lineage>
        <taxon>Bacteria</taxon>
        <taxon>Pseudomonadati</taxon>
        <taxon>Pseudomonadota</taxon>
        <taxon>Alphaproteobacteria</taxon>
        <taxon>Rickettsiales</taxon>
        <taxon>Anaplasmataceae</taxon>
        <taxon>Candidatus Mesenet</taxon>
    </lineage>
</organism>
<evidence type="ECO:0000256" key="7">
    <source>
        <dbReference type="ARBA" id="ARBA00022927"/>
    </source>
</evidence>
<dbReference type="InterPro" id="IPR028055">
    <property type="entry name" value="YidC/Oxa/ALB_C"/>
</dbReference>
<name>A0A8J3HW11_9RICK</name>
<keyword evidence="6 13" id="KW-0812">Transmembrane</keyword>
<evidence type="ECO:0000256" key="6">
    <source>
        <dbReference type="ARBA" id="ARBA00022692"/>
    </source>
</evidence>
<dbReference type="Pfam" id="PF14849">
    <property type="entry name" value="YidC_periplas"/>
    <property type="match status" value="1"/>
</dbReference>
<feature type="transmembrane region" description="Helical" evidence="13">
    <location>
        <begin position="522"/>
        <end position="542"/>
    </location>
</feature>
<proteinExistence type="inferred from homology"/>
<evidence type="ECO:0000256" key="8">
    <source>
        <dbReference type="ARBA" id="ARBA00022989"/>
    </source>
</evidence>
<dbReference type="PRINTS" id="PR00701">
    <property type="entry name" value="60KDINNERMP"/>
</dbReference>
<dbReference type="GO" id="GO:0015031">
    <property type="term" value="P:protein transport"/>
    <property type="evidence" value="ECO:0007669"/>
    <property type="project" value="UniProtKB-KW"/>
</dbReference>
<comment type="similarity">
    <text evidence="2 13">Belongs to the OXA1/ALB3/YidC family. Type 1 subfamily.</text>
</comment>
<gene>
    <name evidence="13 16" type="primary">yidC</name>
    <name evidence="16" type="ORF">sL5_09430</name>
</gene>
<feature type="transmembrane region" description="Helical" evidence="13">
    <location>
        <begin position="483"/>
        <end position="502"/>
    </location>
</feature>
<dbReference type="AlphaFoldDB" id="A0A8J3HW11"/>
<keyword evidence="10 13" id="KW-0143">Chaperone</keyword>
<sequence>MSEVRNLVSAVFLSILIMIGWRVFYEKFFGHEKTAIENASDINLNDTELAFPELKYKDRYEIINSNLEQRVQIANNKLHGSISLNGAKFDDLTLANYHVTSDPTSSEVVLLSPFGSKDVYFAEFGWIDPENKIKTPNSSTIWQTDKKRLSNGEKIILYWDNLDGIIFKIKIELDDDYMFKIEQIVENNTDAQVHLIPYGRINRNRDDIKHSYFISHEGAVGVFNDKLEEWTYKKISSQKNIKIKQNKEDNKNWFGFADKYWFTSIIPEGSSNINIKHALSSLDNKFQIDFIKQHSGEVSANSNYSHINYFFAGAKELKFLDHYKNTLRIPLFDKAVDFGVLYFITKPVFVLLEYFHTVFKNFGLAILLLTLLIKLTMLPLSNKSYISTFRLKQLQPEMLRIKELYKNDKMKLNKEMSSLLKKHNINPMSGFLPMLIQIPIFFALYKVLFVTIEMRHAPFYLWIHDLSAPDPMNILTLFGLLDYNPPISIGILPIILGITMIIQQKLSYDNNSSENMQVTKFLPYIFTFLFASFPAGLIIYWICSNTITIVQQLAIKLFIIKNNTVFIKKVSNESM</sequence>
<evidence type="ECO:0000259" key="15">
    <source>
        <dbReference type="Pfam" id="PF14849"/>
    </source>
</evidence>
<feature type="transmembrane region" description="Helical" evidence="13">
    <location>
        <begin position="6"/>
        <end position="25"/>
    </location>
</feature>
<feature type="transmembrane region" description="Helical" evidence="13">
    <location>
        <begin position="335"/>
        <end position="356"/>
    </location>
</feature>
<accession>A0A8J3HW11</accession>
<dbReference type="PANTHER" id="PTHR12428:SF65">
    <property type="entry name" value="CYTOCHROME C OXIDASE ASSEMBLY PROTEIN COX18, MITOCHONDRIAL"/>
    <property type="match status" value="1"/>
</dbReference>
<dbReference type="Gene3D" id="2.70.98.90">
    <property type="match status" value="1"/>
</dbReference>
<dbReference type="NCBIfam" id="NF002353">
    <property type="entry name" value="PRK01318.1-4"/>
    <property type="match status" value="1"/>
</dbReference>
<evidence type="ECO:0000256" key="10">
    <source>
        <dbReference type="ARBA" id="ARBA00023186"/>
    </source>
</evidence>
<evidence type="ECO:0000256" key="2">
    <source>
        <dbReference type="ARBA" id="ARBA00010527"/>
    </source>
</evidence>
<feature type="transmembrane region" description="Helical" evidence="13">
    <location>
        <begin position="362"/>
        <end position="380"/>
    </location>
</feature>
<dbReference type="InterPro" id="IPR028053">
    <property type="entry name" value="Membr_insert_YidC_N"/>
</dbReference>
<keyword evidence="8 13" id="KW-1133">Transmembrane helix</keyword>
<dbReference type="EMBL" id="BNGU01000050">
    <property type="protein sequence ID" value="GHM59950.1"/>
    <property type="molecule type" value="Genomic_DNA"/>
</dbReference>
<evidence type="ECO:0000259" key="14">
    <source>
        <dbReference type="Pfam" id="PF02096"/>
    </source>
</evidence>
<evidence type="ECO:0000256" key="4">
    <source>
        <dbReference type="ARBA" id="ARBA00022448"/>
    </source>
</evidence>
<protein>
    <recommendedName>
        <fullName evidence="3 13">Membrane protein insertase YidC</fullName>
    </recommendedName>
    <alternativeName>
        <fullName evidence="12 13">Foldase YidC</fullName>
    </alternativeName>
    <alternativeName>
        <fullName evidence="11 13">Membrane integrase YidC</fullName>
    </alternativeName>
    <alternativeName>
        <fullName evidence="13">Membrane protein YidC</fullName>
    </alternativeName>
</protein>
<evidence type="ECO:0000313" key="17">
    <source>
        <dbReference type="Proteomes" id="UP000637906"/>
    </source>
</evidence>
<comment type="caution">
    <text evidence="16">The sequence shown here is derived from an EMBL/GenBank/DDBJ whole genome shotgun (WGS) entry which is preliminary data.</text>
</comment>
<dbReference type="CDD" id="cd19961">
    <property type="entry name" value="EcYidC-like_peri"/>
    <property type="match status" value="1"/>
</dbReference>
<evidence type="ECO:0000256" key="11">
    <source>
        <dbReference type="ARBA" id="ARBA00033245"/>
    </source>
</evidence>
<keyword evidence="9 13" id="KW-0472">Membrane</keyword>
<dbReference type="InterPro" id="IPR038221">
    <property type="entry name" value="YidC_periplasmic_sf"/>
</dbReference>
<evidence type="ECO:0000256" key="1">
    <source>
        <dbReference type="ARBA" id="ARBA00004429"/>
    </source>
</evidence>
<feature type="transmembrane region" description="Helical" evidence="13">
    <location>
        <begin position="431"/>
        <end position="452"/>
    </location>
</feature>
<evidence type="ECO:0000256" key="13">
    <source>
        <dbReference type="HAMAP-Rule" id="MF_01810"/>
    </source>
</evidence>
<keyword evidence="7 13" id="KW-0653">Protein transport</keyword>
<dbReference type="GO" id="GO:0051205">
    <property type="term" value="P:protein insertion into membrane"/>
    <property type="evidence" value="ECO:0007669"/>
    <property type="project" value="TreeGrafter"/>
</dbReference>